<sequence length="279" mass="30155">MRGPLLALLLGLAGAVAADPPRIAVVLDDIGNELAAARRALALPGPIAYAVLPATPAARWAAREAARRGREVLLHLPMQAVEPLPLGPGGVTLDMTEGEFRRTVLADLDLVPEAVGVNNHMGSLLTRHPGAMQWLMGLLARRGGLYFLDSRTSERSVAARLARENGLAVLERDVFLDPEPSRAVVSAQFDRLLELARRRGQAVAIGHPHPWTLDVLERRLGEIEAAGMRLVPPSALLARGPQQRRIPTWHASLSPSPPASRRSRPSPWSTSSAAPAWRW</sequence>
<dbReference type="CDD" id="cd10936">
    <property type="entry name" value="CE4_DAC2"/>
    <property type="match status" value="1"/>
</dbReference>
<feature type="signal peptide" evidence="2">
    <location>
        <begin position="1"/>
        <end position="18"/>
    </location>
</feature>
<evidence type="ECO:0000256" key="1">
    <source>
        <dbReference type="SAM" id="MobiDB-lite"/>
    </source>
</evidence>
<keyword evidence="4" id="KW-1185">Reference proteome</keyword>
<organism evidence="3 4">
    <name type="scientific">Inmirania thermothiophila</name>
    <dbReference type="NCBI Taxonomy" id="1750597"/>
    <lineage>
        <taxon>Bacteria</taxon>
        <taxon>Pseudomonadati</taxon>
        <taxon>Pseudomonadota</taxon>
        <taxon>Gammaproteobacteria</taxon>
        <taxon>Chromatiales</taxon>
        <taxon>Ectothiorhodospiraceae</taxon>
        <taxon>Inmirania</taxon>
    </lineage>
</organism>
<dbReference type="GO" id="GO:0005975">
    <property type="term" value="P:carbohydrate metabolic process"/>
    <property type="evidence" value="ECO:0007669"/>
    <property type="project" value="InterPro"/>
</dbReference>
<comment type="caution">
    <text evidence="3">The sequence shown here is derived from an EMBL/GenBank/DDBJ whole genome shotgun (WGS) entry which is preliminary data.</text>
</comment>
<evidence type="ECO:0000313" key="4">
    <source>
        <dbReference type="Proteomes" id="UP000276634"/>
    </source>
</evidence>
<name>A0A3N1Y637_9GAMM</name>
<dbReference type="PANTHER" id="PTHR30105">
    <property type="entry name" value="UNCHARACTERIZED YIBQ-RELATED"/>
    <property type="match status" value="1"/>
</dbReference>
<dbReference type="InterPro" id="IPR011330">
    <property type="entry name" value="Glyco_hydro/deAcase_b/a-brl"/>
</dbReference>
<feature type="compositionally biased region" description="Low complexity" evidence="1">
    <location>
        <begin position="265"/>
        <end position="279"/>
    </location>
</feature>
<dbReference type="Gene3D" id="3.20.20.370">
    <property type="entry name" value="Glycoside hydrolase/deacetylase"/>
    <property type="match status" value="1"/>
</dbReference>
<dbReference type="SUPFAM" id="SSF88713">
    <property type="entry name" value="Glycoside hydrolase/deacetylase"/>
    <property type="match status" value="1"/>
</dbReference>
<proteinExistence type="predicted"/>
<feature type="region of interest" description="Disordered" evidence="1">
    <location>
        <begin position="248"/>
        <end position="279"/>
    </location>
</feature>
<dbReference type="EMBL" id="RJVI01000001">
    <property type="protein sequence ID" value="ROR34220.1"/>
    <property type="molecule type" value="Genomic_DNA"/>
</dbReference>
<dbReference type="InterPro" id="IPR006837">
    <property type="entry name" value="Divergent_DAC"/>
</dbReference>
<keyword evidence="2" id="KW-0732">Signal</keyword>
<evidence type="ECO:0000256" key="2">
    <source>
        <dbReference type="SAM" id="SignalP"/>
    </source>
</evidence>
<dbReference type="Proteomes" id="UP000276634">
    <property type="component" value="Unassembled WGS sequence"/>
</dbReference>
<gene>
    <name evidence="3" type="ORF">EDC57_0116</name>
</gene>
<dbReference type="Pfam" id="PF04748">
    <property type="entry name" value="Polysacc_deac_2"/>
    <property type="match status" value="1"/>
</dbReference>
<dbReference type="AlphaFoldDB" id="A0A3N1Y637"/>
<evidence type="ECO:0008006" key="5">
    <source>
        <dbReference type="Google" id="ProtNLM"/>
    </source>
</evidence>
<reference evidence="3 4" key="1">
    <citation type="submission" date="2018-11" db="EMBL/GenBank/DDBJ databases">
        <title>Genomic Encyclopedia of Type Strains, Phase IV (KMG-IV): sequencing the most valuable type-strain genomes for metagenomic binning, comparative biology and taxonomic classification.</title>
        <authorList>
            <person name="Goeker M."/>
        </authorList>
    </citation>
    <scope>NUCLEOTIDE SEQUENCE [LARGE SCALE GENOMIC DNA]</scope>
    <source>
        <strain evidence="3 4">DSM 100275</strain>
    </source>
</reference>
<dbReference type="OrthoDB" id="9784811at2"/>
<evidence type="ECO:0000313" key="3">
    <source>
        <dbReference type="EMBL" id="ROR34220.1"/>
    </source>
</evidence>
<protein>
    <recommendedName>
        <fullName evidence="5">Divergent polysaccharide deacetylase</fullName>
    </recommendedName>
</protein>
<accession>A0A3N1Y637</accession>
<dbReference type="RefSeq" id="WP_123399215.1">
    <property type="nucleotide sequence ID" value="NZ_RJVI01000001.1"/>
</dbReference>
<feature type="chain" id="PRO_5018001205" description="Divergent polysaccharide deacetylase" evidence="2">
    <location>
        <begin position="19"/>
        <end position="279"/>
    </location>
</feature>
<dbReference type="PANTHER" id="PTHR30105:SF2">
    <property type="entry name" value="DIVERGENT POLYSACCHARIDE DEACETYLASE SUPERFAMILY"/>
    <property type="match status" value="1"/>
</dbReference>